<dbReference type="AlphaFoldDB" id="A0A1X7IIT1"/>
<accession>A0A1X7IIT1</accession>
<dbReference type="Proteomes" id="UP000193355">
    <property type="component" value="Unassembled WGS sequence"/>
</dbReference>
<protein>
    <submittedName>
        <fullName evidence="1">Uncharacterized protein</fullName>
    </submittedName>
</protein>
<evidence type="ECO:0000313" key="1">
    <source>
        <dbReference type="EMBL" id="SMG14679.1"/>
    </source>
</evidence>
<proteinExistence type="predicted"/>
<gene>
    <name evidence="1" type="ORF">SAMN06275492_102105</name>
</gene>
<name>A0A1X7IIT1_9BACT</name>
<evidence type="ECO:0000313" key="2">
    <source>
        <dbReference type="Proteomes" id="UP000193355"/>
    </source>
</evidence>
<sequence>MKHPLSLRSIAAKIRWFIKEEGHSLVNITLGAIVF</sequence>
<organism evidence="1 2">
    <name type="scientific">Dethiosulfovibrio salsuginis</name>
    <dbReference type="NCBI Taxonomy" id="561720"/>
    <lineage>
        <taxon>Bacteria</taxon>
        <taxon>Thermotogati</taxon>
        <taxon>Synergistota</taxon>
        <taxon>Synergistia</taxon>
        <taxon>Synergistales</taxon>
        <taxon>Dethiosulfovibrionaceae</taxon>
        <taxon>Dethiosulfovibrio</taxon>
    </lineage>
</organism>
<reference evidence="2" key="1">
    <citation type="submission" date="2017-04" db="EMBL/GenBank/DDBJ databases">
        <authorList>
            <person name="Varghese N."/>
            <person name="Submissions S."/>
        </authorList>
    </citation>
    <scope>NUCLEOTIDE SEQUENCE [LARGE SCALE GENOMIC DNA]</scope>
    <source>
        <strain evidence="2">USBA 82</strain>
    </source>
</reference>
<feature type="non-terminal residue" evidence="1">
    <location>
        <position position="35"/>
    </location>
</feature>
<keyword evidence="2" id="KW-1185">Reference proteome</keyword>
<dbReference type="EMBL" id="FXBB01000002">
    <property type="protein sequence ID" value="SMG14679.1"/>
    <property type="molecule type" value="Genomic_DNA"/>
</dbReference>